<dbReference type="AlphaFoldDB" id="R4YNC1"/>
<dbReference type="STRING" id="698738.OLEAN_C23450"/>
<evidence type="ECO:0000313" key="3">
    <source>
        <dbReference type="Proteomes" id="UP000032749"/>
    </source>
</evidence>
<name>R4YNC1_OLEAN</name>
<dbReference type="Pfam" id="PF01553">
    <property type="entry name" value="Acyltransferase"/>
    <property type="match status" value="1"/>
</dbReference>
<evidence type="ECO:0000313" key="2">
    <source>
        <dbReference type="EMBL" id="CCK76521.1"/>
    </source>
</evidence>
<dbReference type="KEGG" id="oai:OLEAN_C23450"/>
<accession>R4YNC1</accession>
<gene>
    <name evidence="2" type="ORF">OLEAN_C23450</name>
</gene>
<dbReference type="EMBL" id="FO203512">
    <property type="protein sequence ID" value="CCK76521.1"/>
    <property type="molecule type" value="Genomic_DNA"/>
</dbReference>
<dbReference type="HOGENOM" id="CLU_061982_0_0_6"/>
<organism evidence="2 3">
    <name type="scientific">Oleispira antarctica RB-8</name>
    <dbReference type="NCBI Taxonomy" id="698738"/>
    <lineage>
        <taxon>Bacteria</taxon>
        <taxon>Pseudomonadati</taxon>
        <taxon>Pseudomonadota</taxon>
        <taxon>Gammaproteobacteria</taxon>
        <taxon>Oceanospirillales</taxon>
        <taxon>Oceanospirillaceae</taxon>
        <taxon>Oleispira</taxon>
    </lineage>
</organism>
<protein>
    <submittedName>
        <fullName evidence="2">Probable acyltransferase</fullName>
    </submittedName>
</protein>
<reference evidence="2 3" key="1">
    <citation type="journal article" date="2013" name="Nat. Commun.">
        <title>Genome sequence and functional genomic analysis of the oil-degrading bacterium Oleispira antarctica.</title>
        <authorList>
            <person name="Kube M."/>
            <person name="Chernikova T.N."/>
            <person name="Al-Ramahi Y."/>
            <person name="Beloqui A."/>
            <person name="Lopez-Cortez N."/>
            <person name="Guazzaroni M.E."/>
            <person name="Heipieper H.J."/>
            <person name="Klages S."/>
            <person name="Kotsyurbenko O.R."/>
            <person name="Langer I."/>
            <person name="Nechitaylo T.Y."/>
            <person name="Lunsdorf H."/>
            <person name="Fernandez M."/>
            <person name="Juarez S."/>
            <person name="Ciordia S."/>
            <person name="Singer A."/>
            <person name="Kagan O."/>
            <person name="Egorova O."/>
            <person name="Petit P.A."/>
            <person name="Stogios P."/>
            <person name="Kim Y."/>
            <person name="Tchigvintsev A."/>
            <person name="Flick R."/>
            <person name="Denaro R."/>
            <person name="Genovese M."/>
            <person name="Albar J.P."/>
            <person name="Reva O.N."/>
            <person name="Martinez-Gomariz M."/>
            <person name="Tran H."/>
            <person name="Ferrer M."/>
            <person name="Savchenko A."/>
            <person name="Yakunin A.F."/>
            <person name="Yakimov M.M."/>
            <person name="Golyshina O.V."/>
            <person name="Reinhardt R."/>
            <person name="Golyshin P.N."/>
        </authorList>
    </citation>
    <scope>NUCLEOTIDE SEQUENCE [LARGE SCALE GENOMIC DNA]</scope>
</reference>
<dbReference type="InterPro" id="IPR002123">
    <property type="entry name" value="Plipid/glycerol_acylTrfase"/>
</dbReference>
<dbReference type="GO" id="GO:0042840">
    <property type="term" value="P:D-glucuronate catabolic process"/>
    <property type="evidence" value="ECO:0007669"/>
    <property type="project" value="TreeGrafter"/>
</dbReference>
<dbReference type="GO" id="GO:0019698">
    <property type="term" value="P:D-galacturonate catabolic process"/>
    <property type="evidence" value="ECO:0007669"/>
    <property type="project" value="TreeGrafter"/>
</dbReference>
<keyword evidence="2" id="KW-0012">Acyltransferase</keyword>
<feature type="domain" description="Phospholipid/glycerol acyltransferase" evidence="1">
    <location>
        <begin position="88"/>
        <end position="190"/>
    </location>
</feature>
<dbReference type="Proteomes" id="UP000032749">
    <property type="component" value="Chromosome"/>
</dbReference>
<sequence length="382" mass="43495">MDEFADIRPYNDTEFQQILERLLAEPDLVKGLAYFMRPNWRGPLRLLARSLVRWRLQKDLGGLESIAEFQLWLAGYVEKIIRKTTTSLEITGIDQLDASKSYLWLSNHRDIALDPTLVNYALHLSNKPTGRIAIGDNLLTNPMIGDFMRLNKSFIVKRSIKAKREKFSALQLLSRYIRHSISEGHSVWIAQREGRAKDGIDTTDTAVLKMLSLAGRADKETFSESLQHLNPVPVSISYEFDPCDILKARELAAIHQGETYLKADNEDVTSIVTGLMGHKGRVHISFGEEISLSYFHSAELLAAEMDRQIVNGYACFPINYAAHQLLAQLGKCQLLEQYNEDDIKSGTKELHSRSEGESEAVKYQLYSMYAQPIIRKQNKHHE</sequence>
<dbReference type="SUPFAM" id="SSF69593">
    <property type="entry name" value="Glycerol-3-phosphate (1)-acyltransferase"/>
    <property type="match status" value="1"/>
</dbReference>
<evidence type="ECO:0000259" key="1">
    <source>
        <dbReference type="Pfam" id="PF01553"/>
    </source>
</evidence>
<dbReference type="PANTHER" id="PTHR30068:SF3">
    <property type="entry name" value="PHOSPHOLIPID_GLYCEROL ACYLTRANSFERASE DOMAIN-CONTAINING PROTEIN"/>
    <property type="match status" value="1"/>
</dbReference>
<keyword evidence="3" id="KW-1185">Reference proteome</keyword>
<dbReference type="PANTHER" id="PTHR30068">
    <property type="entry name" value="URONATE ISOMERASE"/>
    <property type="match status" value="1"/>
</dbReference>
<proteinExistence type="predicted"/>
<keyword evidence="2" id="KW-0808">Transferase</keyword>
<dbReference type="GO" id="GO:0016746">
    <property type="term" value="F:acyltransferase activity"/>
    <property type="evidence" value="ECO:0007669"/>
    <property type="project" value="UniProtKB-KW"/>
</dbReference>